<protein>
    <submittedName>
        <fullName evidence="1">Zinc ion binding</fullName>
    </submittedName>
</protein>
<evidence type="ECO:0000313" key="1">
    <source>
        <dbReference type="EMBL" id="GER31819.1"/>
    </source>
</evidence>
<accession>A0A5A7PGD4</accession>
<dbReference type="EMBL" id="BKCP01004516">
    <property type="protein sequence ID" value="GER31819.1"/>
    <property type="molecule type" value="Genomic_DNA"/>
</dbReference>
<dbReference type="AlphaFoldDB" id="A0A5A7PGD4"/>
<evidence type="ECO:0000313" key="2">
    <source>
        <dbReference type="Proteomes" id="UP000325081"/>
    </source>
</evidence>
<proteinExistence type="predicted"/>
<comment type="caution">
    <text evidence="1">The sequence shown here is derived from an EMBL/GenBank/DDBJ whole genome shotgun (WGS) entry which is preliminary data.</text>
</comment>
<dbReference type="Proteomes" id="UP000325081">
    <property type="component" value="Unassembled WGS sequence"/>
</dbReference>
<gene>
    <name evidence="1" type="ORF">STAS_07868</name>
</gene>
<organism evidence="1 2">
    <name type="scientific">Striga asiatica</name>
    <name type="common">Asiatic witchweed</name>
    <name type="synonym">Buchnera asiatica</name>
    <dbReference type="NCBI Taxonomy" id="4170"/>
    <lineage>
        <taxon>Eukaryota</taxon>
        <taxon>Viridiplantae</taxon>
        <taxon>Streptophyta</taxon>
        <taxon>Embryophyta</taxon>
        <taxon>Tracheophyta</taxon>
        <taxon>Spermatophyta</taxon>
        <taxon>Magnoliopsida</taxon>
        <taxon>eudicotyledons</taxon>
        <taxon>Gunneridae</taxon>
        <taxon>Pentapetalae</taxon>
        <taxon>asterids</taxon>
        <taxon>lamiids</taxon>
        <taxon>Lamiales</taxon>
        <taxon>Orobanchaceae</taxon>
        <taxon>Buchnereae</taxon>
        <taxon>Striga</taxon>
    </lineage>
</organism>
<name>A0A5A7PGD4_STRAF</name>
<keyword evidence="2" id="KW-1185">Reference proteome</keyword>
<dbReference type="OrthoDB" id="1746909at2759"/>
<reference evidence="2" key="1">
    <citation type="journal article" date="2019" name="Curr. Biol.">
        <title>Genome Sequence of Striga asiatica Provides Insight into the Evolution of Plant Parasitism.</title>
        <authorList>
            <person name="Yoshida S."/>
            <person name="Kim S."/>
            <person name="Wafula E.K."/>
            <person name="Tanskanen J."/>
            <person name="Kim Y.M."/>
            <person name="Honaas L."/>
            <person name="Yang Z."/>
            <person name="Spallek T."/>
            <person name="Conn C.E."/>
            <person name="Ichihashi Y."/>
            <person name="Cheong K."/>
            <person name="Cui S."/>
            <person name="Der J.P."/>
            <person name="Gundlach H."/>
            <person name="Jiao Y."/>
            <person name="Hori C."/>
            <person name="Ishida J.K."/>
            <person name="Kasahara H."/>
            <person name="Kiba T."/>
            <person name="Kim M.S."/>
            <person name="Koo N."/>
            <person name="Laohavisit A."/>
            <person name="Lee Y.H."/>
            <person name="Lumba S."/>
            <person name="McCourt P."/>
            <person name="Mortimer J.C."/>
            <person name="Mutuku J.M."/>
            <person name="Nomura T."/>
            <person name="Sasaki-Sekimoto Y."/>
            <person name="Seto Y."/>
            <person name="Wang Y."/>
            <person name="Wakatake T."/>
            <person name="Sakakibara H."/>
            <person name="Demura T."/>
            <person name="Yamaguchi S."/>
            <person name="Yoneyama K."/>
            <person name="Manabe R.I."/>
            <person name="Nelson D.C."/>
            <person name="Schulman A.H."/>
            <person name="Timko M.P."/>
            <person name="dePamphilis C.W."/>
            <person name="Choi D."/>
            <person name="Shirasu K."/>
        </authorList>
    </citation>
    <scope>NUCLEOTIDE SEQUENCE [LARGE SCALE GENOMIC DNA]</scope>
    <source>
        <strain evidence="2">cv. UVA1</strain>
    </source>
</reference>
<sequence>MKIALWVQIHNLPLHWLSAKTGIKAGKLFSSVEGREEVSPDVVGDGGKNKGSEGDKLVDVEVVADKSTSVVSSEGPWVVVSSVSAVEHPITVGSTSVAPMDLDSLKGNRVDHDNLVDLVVHSAHHSSVGIKPPKTFVRVTRNKNLEG</sequence>